<comment type="caution">
    <text evidence="1">The sequence shown here is derived from an EMBL/GenBank/DDBJ whole genome shotgun (WGS) entry which is preliminary data.</text>
</comment>
<keyword evidence="2" id="KW-1185">Reference proteome</keyword>
<dbReference type="AlphaFoldDB" id="A0AAD6U0I3"/>
<evidence type="ECO:0000313" key="1">
    <source>
        <dbReference type="EMBL" id="KAJ7084617.1"/>
    </source>
</evidence>
<proteinExistence type="predicted"/>
<accession>A0AAD6U0I3</accession>
<sequence length="94" mass="10005">MVMARSILLDAMLAQLRARSTAGLARDISASLRDLGLLISVPRASPHWNCGVSQTPAGRPIFALAIQPAERWLETCDPVKIRPKMAALAALGGT</sequence>
<organism evidence="1 2">
    <name type="scientific">Mycena belliarum</name>
    <dbReference type="NCBI Taxonomy" id="1033014"/>
    <lineage>
        <taxon>Eukaryota</taxon>
        <taxon>Fungi</taxon>
        <taxon>Dikarya</taxon>
        <taxon>Basidiomycota</taxon>
        <taxon>Agaricomycotina</taxon>
        <taxon>Agaricomycetes</taxon>
        <taxon>Agaricomycetidae</taxon>
        <taxon>Agaricales</taxon>
        <taxon>Marasmiineae</taxon>
        <taxon>Mycenaceae</taxon>
        <taxon>Mycena</taxon>
    </lineage>
</organism>
<dbReference type="Proteomes" id="UP001222325">
    <property type="component" value="Unassembled WGS sequence"/>
</dbReference>
<reference evidence="1" key="1">
    <citation type="submission" date="2023-03" db="EMBL/GenBank/DDBJ databases">
        <title>Massive genome expansion in bonnet fungi (Mycena s.s.) driven by repeated elements and novel gene families across ecological guilds.</title>
        <authorList>
            <consortium name="Lawrence Berkeley National Laboratory"/>
            <person name="Harder C.B."/>
            <person name="Miyauchi S."/>
            <person name="Viragh M."/>
            <person name="Kuo A."/>
            <person name="Thoen E."/>
            <person name="Andreopoulos B."/>
            <person name="Lu D."/>
            <person name="Skrede I."/>
            <person name="Drula E."/>
            <person name="Henrissat B."/>
            <person name="Morin E."/>
            <person name="Kohler A."/>
            <person name="Barry K."/>
            <person name="LaButti K."/>
            <person name="Morin E."/>
            <person name="Salamov A."/>
            <person name="Lipzen A."/>
            <person name="Mereny Z."/>
            <person name="Hegedus B."/>
            <person name="Baldrian P."/>
            <person name="Stursova M."/>
            <person name="Weitz H."/>
            <person name="Taylor A."/>
            <person name="Grigoriev I.V."/>
            <person name="Nagy L.G."/>
            <person name="Martin F."/>
            <person name="Kauserud H."/>
        </authorList>
    </citation>
    <scope>NUCLEOTIDE SEQUENCE</scope>
    <source>
        <strain evidence="1">CBHHK173m</strain>
    </source>
</reference>
<dbReference type="EMBL" id="JARJCN010000037">
    <property type="protein sequence ID" value="KAJ7084617.1"/>
    <property type="molecule type" value="Genomic_DNA"/>
</dbReference>
<name>A0AAD6U0I3_9AGAR</name>
<evidence type="ECO:0000313" key="2">
    <source>
        <dbReference type="Proteomes" id="UP001222325"/>
    </source>
</evidence>
<protein>
    <submittedName>
        <fullName evidence="1">Uncharacterized protein</fullName>
    </submittedName>
</protein>
<gene>
    <name evidence="1" type="ORF">B0H15DRAFT_848346</name>
</gene>